<organism evidence="3 4">
    <name type="scientific">Natranaerobius thermophilus (strain ATCC BAA-1301 / DSM 18059 / JW/NM-WN-LF)</name>
    <dbReference type="NCBI Taxonomy" id="457570"/>
    <lineage>
        <taxon>Bacteria</taxon>
        <taxon>Bacillati</taxon>
        <taxon>Bacillota</taxon>
        <taxon>Clostridia</taxon>
        <taxon>Natranaerobiales</taxon>
        <taxon>Natranaerobiaceae</taxon>
        <taxon>Natranaerobius</taxon>
    </lineage>
</organism>
<dbReference type="KEGG" id="nth:Nther_2115"/>
<evidence type="ECO:0000313" key="4">
    <source>
        <dbReference type="Proteomes" id="UP000001683"/>
    </source>
</evidence>
<gene>
    <name evidence="3" type="ordered locus">Nther_2115</name>
</gene>
<feature type="transmembrane region" description="Helical" evidence="1">
    <location>
        <begin position="268"/>
        <end position="288"/>
    </location>
</feature>
<proteinExistence type="predicted"/>
<reference evidence="3 4" key="2">
    <citation type="journal article" date="2011" name="J. Bacteriol.">
        <title>Complete genome sequence of the anaerobic, halophilic alkalithermophile Natranaerobius thermophilus JW/NM-WN-LF.</title>
        <authorList>
            <person name="Zhao B."/>
            <person name="Mesbah N.M."/>
            <person name="Dalin E."/>
            <person name="Goodwin L."/>
            <person name="Nolan M."/>
            <person name="Pitluck S."/>
            <person name="Chertkov O."/>
            <person name="Brettin T.S."/>
            <person name="Han J."/>
            <person name="Larimer F.W."/>
            <person name="Land M.L."/>
            <person name="Hauser L."/>
            <person name="Kyrpides N."/>
            <person name="Wiegel J."/>
        </authorList>
    </citation>
    <scope>NUCLEOTIDE SEQUENCE [LARGE SCALE GENOMIC DNA]</scope>
    <source>
        <strain evidence="4">ATCC BAA-1301 / DSM 18059 / JW/NM-WN-LF</strain>
    </source>
</reference>
<keyword evidence="4" id="KW-1185">Reference proteome</keyword>
<name>B2A7H3_NATTJ</name>
<keyword evidence="1" id="KW-0812">Transmembrane</keyword>
<keyword evidence="1" id="KW-1133">Transmembrane helix</keyword>
<reference evidence="3 4" key="1">
    <citation type="submission" date="2008-04" db="EMBL/GenBank/DDBJ databases">
        <title>Complete sequence of chromosome of Natranaerobius thermophilus JW/NM-WN-LF.</title>
        <authorList>
            <consortium name="US DOE Joint Genome Institute"/>
            <person name="Copeland A."/>
            <person name="Lucas S."/>
            <person name="Lapidus A."/>
            <person name="Glavina del Rio T."/>
            <person name="Dalin E."/>
            <person name="Tice H."/>
            <person name="Bruce D."/>
            <person name="Goodwin L."/>
            <person name="Pitluck S."/>
            <person name="Chertkov O."/>
            <person name="Brettin T."/>
            <person name="Detter J.C."/>
            <person name="Han C."/>
            <person name="Kuske C.R."/>
            <person name="Schmutz J."/>
            <person name="Larimer F."/>
            <person name="Land M."/>
            <person name="Hauser L."/>
            <person name="Kyrpides N."/>
            <person name="Lykidis A."/>
            <person name="Mesbah N.M."/>
            <person name="Wiegel J."/>
        </authorList>
    </citation>
    <scope>NUCLEOTIDE SEQUENCE [LARGE SCALE GENOMIC DNA]</scope>
    <source>
        <strain evidence="4">ATCC BAA-1301 / DSM 18059 / JW/NM-WN-LF</strain>
    </source>
</reference>
<feature type="transmembrane region" description="Helical" evidence="1">
    <location>
        <begin position="342"/>
        <end position="364"/>
    </location>
</feature>
<feature type="transmembrane region" description="Helical" evidence="1">
    <location>
        <begin position="20"/>
        <end position="38"/>
    </location>
</feature>
<feature type="transmembrane region" description="Helical" evidence="1">
    <location>
        <begin position="73"/>
        <end position="93"/>
    </location>
</feature>
<dbReference type="InterPro" id="IPR052529">
    <property type="entry name" value="Bact_Transport_Assoc"/>
</dbReference>
<dbReference type="EMBL" id="CP001034">
    <property type="protein sequence ID" value="ACB85682.1"/>
    <property type="molecule type" value="Genomic_DNA"/>
</dbReference>
<dbReference type="FunCoup" id="B2A7H3">
    <property type="interactions" value="29"/>
</dbReference>
<evidence type="ECO:0000259" key="2">
    <source>
        <dbReference type="Pfam" id="PF04235"/>
    </source>
</evidence>
<feature type="domain" description="DUF418" evidence="2">
    <location>
        <begin position="246"/>
        <end position="409"/>
    </location>
</feature>
<dbReference type="PANTHER" id="PTHR30590">
    <property type="entry name" value="INNER MEMBRANE PROTEIN"/>
    <property type="match status" value="1"/>
</dbReference>
<evidence type="ECO:0000256" key="1">
    <source>
        <dbReference type="SAM" id="Phobius"/>
    </source>
</evidence>
<dbReference type="STRING" id="457570.Nther_2115"/>
<feature type="transmembrane region" description="Helical" evidence="1">
    <location>
        <begin position="44"/>
        <end position="66"/>
    </location>
</feature>
<dbReference type="Pfam" id="PF04235">
    <property type="entry name" value="DUF418"/>
    <property type="match status" value="1"/>
</dbReference>
<evidence type="ECO:0000313" key="3">
    <source>
        <dbReference type="EMBL" id="ACB85682.1"/>
    </source>
</evidence>
<feature type="transmembrane region" description="Helical" evidence="1">
    <location>
        <begin position="370"/>
        <end position="391"/>
    </location>
</feature>
<feature type="transmembrane region" description="Helical" evidence="1">
    <location>
        <begin position="300"/>
        <end position="322"/>
    </location>
</feature>
<feature type="transmembrane region" description="Helical" evidence="1">
    <location>
        <begin position="156"/>
        <end position="175"/>
    </location>
</feature>
<protein>
    <recommendedName>
        <fullName evidence="2">DUF418 domain-containing protein</fullName>
    </recommendedName>
</protein>
<feature type="transmembrane region" description="Helical" evidence="1">
    <location>
        <begin position="113"/>
        <end position="144"/>
    </location>
</feature>
<dbReference type="InParanoid" id="B2A7H3"/>
<sequence>MSNSINKSKRIKEIDMLRGFALFGVLLVNVFGFKSTLFAQGTDFAFFSFPLAFQAGLDQVLGFLIRILAEAKFYPIFSFLFGFGFYIFMNNAFEKKAALSGNKPGRLFRRRCFFLLLFGLLNLILVWYGDILHVYGVTGLILLLFYNQKTESLKKWIIALLIFAVLLMTGMIFIAELAQTYASEMNDPKLESFPQELMEYSFAVYSEGSYLDVISFRISQELPYVFFNLFIWLPKILALFLIGLYAAKQGYFHDIANNIDLFKRTWKVTGFLGLISTILMLLSAYSIISANSLISAPLEVLFSELASIFISLFYIATVIILIHKGYFHKLFDYLTYVGRMALTNYLIQCILCSIVFYGYGLGYIGSISVYQGVIFTIVFFSIQMLVSKFWLRNFRYGPFEKVWRNLTYKSSI</sequence>
<dbReference type="AlphaFoldDB" id="B2A7H3"/>
<dbReference type="eggNOG" id="COG2311">
    <property type="taxonomic scope" value="Bacteria"/>
</dbReference>
<feature type="transmembrane region" description="Helical" evidence="1">
    <location>
        <begin position="225"/>
        <end position="247"/>
    </location>
</feature>
<dbReference type="OrthoDB" id="9807744at2"/>
<dbReference type="HOGENOM" id="CLU_039610_0_1_9"/>
<dbReference type="PANTHER" id="PTHR30590:SF3">
    <property type="entry name" value="HYPOTHETICAL MEMBRANE SPANNING PROTEIN"/>
    <property type="match status" value="1"/>
</dbReference>
<dbReference type="RefSeq" id="WP_012448538.1">
    <property type="nucleotide sequence ID" value="NC_010718.1"/>
</dbReference>
<keyword evidence="1" id="KW-0472">Membrane</keyword>
<dbReference type="InterPro" id="IPR007349">
    <property type="entry name" value="DUF418"/>
</dbReference>
<accession>B2A7H3</accession>
<dbReference type="Proteomes" id="UP000001683">
    <property type="component" value="Chromosome"/>
</dbReference>